<keyword evidence="8" id="KW-1185">Reference proteome</keyword>
<protein>
    <submittedName>
        <fullName evidence="9">Transmembrane protease serine 9-like isoform X1</fullName>
    </submittedName>
</protein>
<dbReference type="PANTHER" id="PTHR24260">
    <property type="match status" value="1"/>
</dbReference>
<comment type="similarity">
    <text evidence="4">Belongs to the peptidase S1 family. CLIP subfamily.</text>
</comment>
<organism evidence="9">
    <name type="scientific">Thrips palmi</name>
    <name type="common">Melon thrips</name>
    <dbReference type="NCBI Taxonomy" id="161013"/>
    <lineage>
        <taxon>Eukaryota</taxon>
        <taxon>Metazoa</taxon>
        <taxon>Ecdysozoa</taxon>
        <taxon>Arthropoda</taxon>
        <taxon>Hexapoda</taxon>
        <taxon>Insecta</taxon>
        <taxon>Pterygota</taxon>
        <taxon>Neoptera</taxon>
        <taxon>Paraneoptera</taxon>
        <taxon>Thysanoptera</taxon>
        <taxon>Terebrantia</taxon>
        <taxon>Thripoidea</taxon>
        <taxon>Thripidae</taxon>
        <taxon>Thrips</taxon>
    </lineage>
</organism>
<dbReference type="PROSITE" id="PS50240">
    <property type="entry name" value="TRYPSIN_DOM"/>
    <property type="match status" value="2"/>
</dbReference>
<sequence length="742" mass="78110">MRATALGQGLLQLSLLLAAAAQEFEFPTHAAGSGVREACVLGGLGVPGGAAECRPLSECPSAVEDRRQGGHPQLCGFPSGGSSMPDVCCPLQYGRTMPSTPPPRPGPPDGPPGLSCGAFNRSVALEDVIGGPGSVARKKCLQYQRQICSGEVSREDRTKYVAFGAYFSPADSMEYPHMALLGYGEKDAVEYSCGGSLISPDFVLTAAHCVALGASRVRWVLLGALNRTESLADKGTRQLLEVAEVVVHPEYTVRARYHDIALLRLAGSARLAEDDVRPACLHTDLDGDTDTLRGELAVVTGWGAEAYGDDGSERLLKGNVTLRGLAECNTLDSRLARGLDPRTHLCAGGDGANPTDACNGDSGGPLQFPALQGDPACMFRVAGVVSFGPPCGIGLPGVYTKVAPYVPWIEKIVWPEARAECFPDTGPGTVARRACERYLRSFCGRSLPFRTAVPGSREAEQCHFQETVPPVGAPRPEEDGGAALPAATLPSGLPAGPGAGRGFEFAGVTEFPHQVLLSYDREAREVACAGALVAPNYVLTAAHCATLACGRQVQQVLVGKRARTSIPIDVLDVEAVVVHPQFDRDTRRYDVALLRLAQPVSLGIQARPACLQTDGDDDVMDSLLTASGMTATGRWEDVEGEMRKATVGVEAAAACRARQPRVADVADHQLCTKPGGPPVPGETGGPIQVVHRVLDGLSVHRVVGILSRLSPCGSGRDSGRPDVYTKVADVVPWIESVVWPAG</sequence>
<reference evidence="9" key="1">
    <citation type="submission" date="2025-08" db="UniProtKB">
        <authorList>
            <consortium name="RefSeq"/>
        </authorList>
    </citation>
    <scope>IDENTIFICATION</scope>
    <source>
        <tissue evidence="9">Total insect</tissue>
    </source>
</reference>
<proteinExistence type="inferred from homology"/>
<feature type="domain" description="Peptidase S1" evidence="7">
    <location>
        <begin position="128"/>
        <end position="414"/>
    </location>
</feature>
<dbReference type="FunFam" id="2.40.10.10:FF:000028">
    <property type="entry name" value="Serine protease easter"/>
    <property type="match status" value="1"/>
</dbReference>
<keyword evidence="3" id="KW-0325">Glycoprotein</keyword>
<dbReference type="CDD" id="cd00190">
    <property type="entry name" value="Tryp_SPc"/>
    <property type="match status" value="2"/>
</dbReference>
<evidence type="ECO:0000256" key="2">
    <source>
        <dbReference type="ARBA" id="ARBA00023157"/>
    </source>
</evidence>
<gene>
    <name evidence="9" type="primary">LOC117641637</name>
</gene>
<dbReference type="InterPro" id="IPR018114">
    <property type="entry name" value="TRYPSIN_HIS"/>
</dbReference>
<dbReference type="PROSITE" id="PS00134">
    <property type="entry name" value="TRYPSIN_HIS"/>
    <property type="match status" value="2"/>
</dbReference>
<dbReference type="InterPro" id="IPR051333">
    <property type="entry name" value="CLIP_Serine_Protease"/>
</dbReference>
<dbReference type="PANTHER" id="PTHR24260:SF147">
    <property type="entry name" value="EG:BACR7A4.3 PROTEIN-RELATED"/>
    <property type="match status" value="1"/>
</dbReference>
<dbReference type="InterPro" id="IPR009003">
    <property type="entry name" value="Peptidase_S1_PA"/>
</dbReference>
<dbReference type="InterPro" id="IPR043504">
    <property type="entry name" value="Peptidase_S1_PA_chymotrypsin"/>
</dbReference>
<dbReference type="FunFam" id="2.40.10.10:FF:000068">
    <property type="entry name" value="transmembrane protease serine 2"/>
    <property type="match status" value="1"/>
</dbReference>
<evidence type="ECO:0000256" key="1">
    <source>
        <dbReference type="ARBA" id="ARBA00022729"/>
    </source>
</evidence>
<evidence type="ECO:0000256" key="3">
    <source>
        <dbReference type="ARBA" id="ARBA00023180"/>
    </source>
</evidence>
<evidence type="ECO:0000313" key="9">
    <source>
        <dbReference type="RefSeq" id="XP_034235021.1"/>
    </source>
</evidence>
<keyword evidence="5" id="KW-0720">Serine protease</keyword>
<name>A0A6P8YEZ4_THRPL</name>
<keyword evidence="5" id="KW-0645">Protease</keyword>
<dbReference type="SUPFAM" id="SSF50494">
    <property type="entry name" value="Trypsin-like serine proteases"/>
    <property type="match status" value="2"/>
</dbReference>
<keyword evidence="1 6" id="KW-0732">Signal</keyword>
<accession>A0A6P8YEZ4</accession>
<evidence type="ECO:0000259" key="7">
    <source>
        <dbReference type="PROSITE" id="PS50240"/>
    </source>
</evidence>
<dbReference type="PROSITE" id="PS00135">
    <property type="entry name" value="TRYPSIN_SER"/>
    <property type="match status" value="1"/>
</dbReference>
<dbReference type="InterPro" id="IPR001254">
    <property type="entry name" value="Trypsin_dom"/>
</dbReference>
<dbReference type="InterPro" id="IPR033116">
    <property type="entry name" value="TRYPSIN_SER"/>
</dbReference>
<feature type="signal peptide" evidence="6">
    <location>
        <begin position="1"/>
        <end position="21"/>
    </location>
</feature>
<dbReference type="AlphaFoldDB" id="A0A6P8YEZ4"/>
<dbReference type="Gene3D" id="2.40.10.10">
    <property type="entry name" value="Trypsin-like serine proteases"/>
    <property type="match status" value="3"/>
</dbReference>
<dbReference type="SMART" id="SM00020">
    <property type="entry name" value="Tryp_SPc"/>
    <property type="match status" value="2"/>
</dbReference>
<dbReference type="Proteomes" id="UP000515158">
    <property type="component" value="Unplaced"/>
</dbReference>
<dbReference type="Pfam" id="PF00089">
    <property type="entry name" value="Trypsin"/>
    <property type="match status" value="2"/>
</dbReference>
<dbReference type="PRINTS" id="PR00722">
    <property type="entry name" value="CHYMOTRYPSIN"/>
</dbReference>
<feature type="chain" id="PRO_5028334997" evidence="6">
    <location>
        <begin position="22"/>
        <end position="742"/>
    </location>
</feature>
<dbReference type="RefSeq" id="XP_034235021.1">
    <property type="nucleotide sequence ID" value="XM_034379130.1"/>
</dbReference>
<dbReference type="GeneID" id="117641637"/>
<dbReference type="OrthoDB" id="10004439at2759"/>
<dbReference type="GO" id="GO:0006508">
    <property type="term" value="P:proteolysis"/>
    <property type="evidence" value="ECO:0007669"/>
    <property type="project" value="UniProtKB-KW"/>
</dbReference>
<evidence type="ECO:0000256" key="4">
    <source>
        <dbReference type="ARBA" id="ARBA00024195"/>
    </source>
</evidence>
<dbReference type="InParanoid" id="A0A6P8YEZ4"/>
<evidence type="ECO:0000313" key="8">
    <source>
        <dbReference type="Proteomes" id="UP000515158"/>
    </source>
</evidence>
<dbReference type="GO" id="GO:0004252">
    <property type="term" value="F:serine-type endopeptidase activity"/>
    <property type="evidence" value="ECO:0007669"/>
    <property type="project" value="InterPro"/>
</dbReference>
<dbReference type="InterPro" id="IPR001314">
    <property type="entry name" value="Peptidase_S1A"/>
</dbReference>
<feature type="domain" description="Peptidase S1" evidence="7">
    <location>
        <begin position="493"/>
        <end position="739"/>
    </location>
</feature>
<evidence type="ECO:0000256" key="6">
    <source>
        <dbReference type="SAM" id="SignalP"/>
    </source>
</evidence>
<evidence type="ECO:0000256" key="5">
    <source>
        <dbReference type="RuleBase" id="RU363034"/>
    </source>
</evidence>
<keyword evidence="2" id="KW-1015">Disulfide bond</keyword>
<keyword evidence="5" id="KW-0378">Hydrolase</keyword>
<dbReference type="KEGG" id="tpal:117641637"/>